<keyword evidence="3" id="KW-1185">Reference proteome</keyword>
<evidence type="ECO:0000313" key="3">
    <source>
        <dbReference type="Proteomes" id="UP001215598"/>
    </source>
</evidence>
<evidence type="ECO:0000313" key="2">
    <source>
        <dbReference type="EMBL" id="KAJ7765187.1"/>
    </source>
</evidence>
<organism evidence="2 3">
    <name type="scientific">Mycena metata</name>
    <dbReference type="NCBI Taxonomy" id="1033252"/>
    <lineage>
        <taxon>Eukaryota</taxon>
        <taxon>Fungi</taxon>
        <taxon>Dikarya</taxon>
        <taxon>Basidiomycota</taxon>
        <taxon>Agaricomycotina</taxon>
        <taxon>Agaricomycetes</taxon>
        <taxon>Agaricomycetidae</taxon>
        <taxon>Agaricales</taxon>
        <taxon>Marasmiineae</taxon>
        <taxon>Mycenaceae</taxon>
        <taxon>Mycena</taxon>
    </lineage>
</organism>
<protein>
    <submittedName>
        <fullName evidence="2">Uncharacterized protein</fullName>
    </submittedName>
</protein>
<gene>
    <name evidence="2" type="ORF">B0H16DRAFT_1454367</name>
</gene>
<evidence type="ECO:0000256" key="1">
    <source>
        <dbReference type="SAM" id="MobiDB-lite"/>
    </source>
</evidence>
<name>A0AAD7JIH9_9AGAR</name>
<accession>A0AAD7JIH9</accession>
<proteinExistence type="predicted"/>
<dbReference type="AlphaFoldDB" id="A0AAD7JIH9"/>
<dbReference type="Proteomes" id="UP001215598">
    <property type="component" value="Unassembled WGS sequence"/>
</dbReference>
<dbReference type="EMBL" id="JARKIB010000026">
    <property type="protein sequence ID" value="KAJ7765187.1"/>
    <property type="molecule type" value="Genomic_DNA"/>
</dbReference>
<comment type="caution">
    <text evidence="2">The sequence shown here is derived from an EMBL/GenBank/DDBJ whole genome shotgun (WGS) entry which is preliminary data.</text>
</comment>
<feature type="compositionally biased region" description="Basic and acidic residues" evidence="1">
    <location>
        <begin position="266"/>
        <end position="275"/>
    </location>
</feature>
<feature type="region of interest" description="Disordered" evidence="1">
    <location>
        <begin position="164"/>
        <end position="194"/>
    </location>
</feature>
<sequence length="293" mass="32796">MEEGLTISANRAREWRVSNAGWDEYKRLIVQVVEAHINARWERISRYLQQRHDSATLHLEFLYLRRARDTIGVREREAWATERRAWSSRTRPWILNDRGQLVLSDATNIKTPGASTTKKLPRPDAGTLDISPKLELSVDAMRDEPAEKPSLVVLAVSAAPLPDAATSGPVGSPRDADNIAPTDASADTADTETRRRTLLGRHTIGGRSFIEWLPMIGRDSLDGLTYIEQHAAALAWSSQRATILRKARQRTNMMHAGTAGPYSRNEPLHQEKDENVAPPRNYQLRARHSSGGS</sequence>
<reference evidence="2" key="1">
    <citation type="submission" date="2023-03" db="EMBL/GenBank/DDBJ databases">
        <title>Massive genome expansion in bonnet fungi (Mycena s.s.) driven by repeated elements and novel gene families across ecological guilds.</title>
        <authorList>
            <consortium name="Lawrence Berkeley National Laboratory"/>
            <person name="Harder C.B."/>
            <person name="Miyauchi S."/>
            <person name="Viragh M."/>
            <person name="Kuo A."/>
            <person name="Thoen E."/>
            <person name="Andreopoulos B."/>
            <person name="Lu D."/>
            <person name="Skrede I."/>
            <person name="Drula E."/>
            <person name="Henrissat B."/>
            <person name="Morin E."/>
            <person name="Kohler A."/>
            <person name="Barry K."/>
            <person name="LaButti K."/>
            <person name="Morin E."/>
            <person name="Salamov A."/>
            <person name="Lipzen A."/>
            <person name="Mereny Z."/>
            <person name="Hegedus B."/>
            <person name="Baldrian P."/>
            <person name="Stursova M."/>
            <person name="Weitz H."/>
            <person name="Taylor A."/>
            <person name="Grigoriev I.V."/>
            <person name="Nagy L.G."/>
            <person name="Martin F."/>
            <person name="Kauserud H."/>
        </authorList>
    </citation>
    <scope>NUCLEOTIDE SEQUENCE</scope>
    <source>
        <strain evidence="2">CBHHK182m</strain>
    </source>
</reference>
<feature type="region of interest" description="Disordered" evidence="1">
    <location>
        <begin position="256"/>
        <end position="293"/>
    </location>
</feature>